<evidence type="ECO:0000313" key="2">
    <source>
        <dbReference type="Proteomes" id="UP000250572"/>
    </source>
</evidence>
<feature type="non-terminal residue" evidence="1">
    <location>
        <position position="1"/>
    </location>
</feature>
<organism evidence="1 2">
    <name type="scientific">Gambusia affinis</name>
    <name type="common">Western mosquitofish</name>
    <name type="synonym">Heterandria affinis</name>
    <dbReference type="NCBI Taxonomy" id="33528"/>
    <lineage>
        <taxon>Eukaryota</taxon>
        <taxon>Metazoa</taxon>
        <taxon>Chordata</taxon>
        <taxon>Craniata</taxon>
        <taxon>Vertebrata</taxon>
        <taxon>Euteleostomi</taxon>
        <taxon>Actinopterygii</taxon>
        <taxon>Neopterygii</taxon>
        <taxon>Teleostei</taxon>
        <taxon>Neoteleostei</taxon>
        <taxon>Acanthomorphata</taxon>
        <taxon>Ovalentaria</taxon>
        <taxon>Atherinomorphae</taxon>
        <taxon>Cyprinodontiformes</taxon>
        <taxon>Poeciliidae</taxon>
        <taxon>Poeciliinae</taxon>
        <taxon>Gambusia</taxon>
    </lineage>
</organism>
<keyword evidence="2" id="KW-1185">Reference proteome</keyword>
<gene>
    <name evidence="1" type="ORF">CCH79_00019517</name>
</gene>
<dbReference type="Proteomes" id="UP000250572">
    <property type="component" value="Unassembled WGS sequence"/>
</dbReference>
<sequence>HETHRIRKDRENFYPFVFTDTRGLEEQNGVSENDIKLALMGHVKEGYQYNPVSPLSAADPGYNSTPSIDDRVHVLVCVCSAWYSHMRPSILQKMMSIREAASDLGIPQLAVLTNIDCECSETEKSLRNVYRSKYFQKRMRDFSSSLGIPMNRILPVKNYSHETQLDPDVDTLILNALRRMIDFGDDYAEKLCISVSVGVPQLAVLTKIDEACIDTKINLRNVYRSKSLKKKISDLHSSLGIPESHILPVKNYSHKIQTCSDVVTLILTAVRRMILFHQMAPSRLSLELGVVICTPEFHQLVSSRYKRSGRPTLRRPS</sequence>
<evidence type="ECO:0008006" key="3">
    <source>
        <dbReference type="Google" id="ProtNLM"/>
    </source>
</evidence>
<evidence type="ECO:0000313" key="1">
    <source>
        <dbReference type="EMBL" id="PWA23370.1"/>
    </source>
</evidence>
<protein>
    <recommendedName>
        <fullName evidence="3">G domain-containing protein</fullName>
    </recommendedName>
</protein>
<dbReference type="PANTHER" id="PTHR14241">
    <property type="entry name" value="INTERFERON-INDUCED PROTEIN 44"/>
    <property type="match status" value="1"/>
</dbReference>
<dbReference type="PANTHER" id="PTHR14241:SF1">
    <property type="entry name" value="INTERFERON-INDUCED PROTEIN 44-RELATED"/>
    <property type="match status" value="1"/>
</dbReference>
<dbReference type="EMBL" id="NHOQ01001581">
    <property type="protein sequence ID" value="PWA23370.1"/>
    <property type="molecule type" value="Genomic_DNA"/>
</dbReference>
<proteinExistence type="predicted"/>
<feature type="non-terminal residue" evidence="1">
    <location>
        <position position="317"/>
    </location>
</feature>
<dbReference type="STRING" id="33528.ENSGAFP00000024036"/>
<dbReference type="AlphaFoldDB" id="A0A315VIQ5"/>
<name>A0A315VIQ5_GAMAF</name>
<comment type="caution">
    <text evidence="1">The sequence shown here is derived from an EMBL/GenBank/DDBJ whole genome shotgun (WGS) entry which is preliminary data.</text>
</comment>
<reference evidence="1 2" key="1">
    <citation type="journal article" date="2018" name="G3 (Bethesda)">
        <title>A High-Quality Reference Genome for the Invasive Mosquitofish Gambusia affinis Using a Chicago Library.</title>
        <authorList>
            <person name="Hoffberg S.L."/>
            <person name="Troendle N.J."/>
            <person name="Glenn T.C."/>
            <person name="Mahmud O."/>
            <person name="Louha S."/>
            <person name="Chalopin D."/>
            <person name="Bennetzen J.L."/>
            <person name="Mauricio R."/>
        </authorList>
    </citation>
    <scope>NUCLEOTIDE SEQUENCE [LARGE SCALE GENOMIC DNA]</scope>
    <source>
        <strain evidence="1">NE01/NJP1002.9</strain>
        <tissue evidence="1">Muscle</tissue>
    </source>
</reference>
<accession>A0A315VIQ5</accession>